<evidence type="ECO:0000256" key="1">
    <source>
        <dbReference type="SAM" id="Coils"/>
    </source>
</evidence>
<organism evidence="3 4">
    <name type="scientific">Neorhodopirellula lusitana</name>
    <dbReference type="NCBI Taxonomy" id="445327"/>
    <lineage>
        <taxon>Bacteria</taxon>
        <taxon>Pseudomonadati</taxon>
        <taxon>Planctomycetota</taxon>
        <taxon>Planctomycetia</taxon>
        <taxon>Pirellulales</taxon>
        <taxon>Pirellulaceae</taxon>
        <taxon>Neorhodopirellula</taxon>
    </lineage>
</organism>
<feature type="region of interest" description="Disordered" evidence="2">
    <location>
        <begin position="120"/>
        <end position="147"/>
    </location>
</feature>
<protein>
    <submittedName>
        <fullName evidence="3">Uncharacterized protein</fullName>
    </submittedName>
</protein>
<dbReference type="EMBL" id="FXUG01000020">
    <property type="protein sequence ID" value="SMP75799.1"/>
    <property type="molecule type" value="Genomic_DNA"/>
</dbReference>
<dbReference type="RefSeq" id="WP_283435109.1">
    <property type="nucleotide sequence ID" value="NZ_FXUG01000020.1"/>
</dbReference>
<reference evidence="3 4" key="1">
    <citation type="submission" date="2017-05" db="EMBL/GenBank/DDBJ databases">
        <authorList>
            <person name="Varghese N."/>
            <person name="Submissions S."/>
        </authorList>
    </citation>
    <scope>NUCLEOTIDE SEQUENCE [LARGE SCALE GENOMIC DNA]</scope>
    <source>
        <strain evidence="3 4">DSM 25457</strain>
    </source>
</reference>
<gene>
    <name evidence="3" type="ORF">SAMN06265222_12013</name>
</gene>
<comment type="caution">
    <text evidence="3">The sequence shown here is derived from an EMBL/GenBank/DDBJ whole genome shotgun (WGS) entry which is preliminary data.</text>
</comment>
<evidence type="ECO:0000313" key="3">
    <source>
        <dbReference type="EMBL" id="SMP75799.1"/>
    </source>
</evidence>
<proteinExistence type="predicted"/>
<sequence length="312" mass="36036">MLSNAEYVEQAYLFDLLRERIAEQTPMQELLKELQHELLVTTRLPMAIDFMLTELKHSGLMGRAMAQLSHYFTPFQTFLVQESEKESGRFSIGIALQILHADAQLRADLSGRLEDFEDAEQASLESGIPQPPPARRRGEPTTPDEILQRGRSGCFFFQFEAISRNRLGYDQGLLAMSGDPVYGDDWAKWLTGLRNQIGLVDLADLLFLASEEYRRRLLAEELDTEGKGPFLFGEREGRIALANRRKDPVYLFGAMQRHLGYPKVPRPIKVEEDRDTIPALLRRVERLESRIKLMEQEQRQEFDLTKFYQKPE</sequence>
<keyword evidence="1" id="KW-0175">Coiled coil</keyword>
<evidence type="ECO:0000313" key="4">
    <source>
        <dbReference type="Proteomes" id="UP001158067"/>
    </source>
</evidence>
<feature type="coiled-coil region" evidence="1">
    <location>
        <begin position="270"/>
        <end position="297"/>
    </location>
</feature>
<evidence type="ECO:0000256" key="2">
    <source>
        <dbReference type="SAM" id="MobiDB-lite"/>
    </source>
</evidence>
<dbReference type="Proteomes" id="UP001158067">
    <property type="component" value="Unassembled WGS sequence"/>
</dbReference>
<accession>A0ABY1QMV5</accession>
<name>A0ABY1QMV5_9BACT</name>
<keyword evidence="4" id="KW-1185">Reference proteome</keyword>